<feature type="domain" description="Xylanolytic transcriptional activator regulatory" evidence="2">
    <location>
        <begin position="26"/>
        <end position="111"/>
    </location>
</feature>
<evidence type="ECO:0000313" key="3">
    <source>
        <dbReference type="EMBL" id="PSK34538.1"/>
    </source>
</evidence>
<dbReference type="PANTHER" id="PTHR47431:SF2">
    <property type="entry name" value="ZN(II)2CYS6 TRANSCRIPTION FACTOR (EUROFUNG)"/>
    <property type="match status" value="1"/>
</dbReference>
<dbReference type="PANTHER" id="PTHR47431">
    <property type="entry name" value="ZN(II)2CYS6 TRANSCRIPTION FACTOR (EUROFUNG)-RELATED"/>
    <property type="match status" value="1"/>
</dbReference>
<name>A0A2P7YF09_9PEZI</name>
<dbReference type="STRING" id="40998.A0A2P7YF09"/>
<dbReference type="AlphaFoldDB" id="A0A2P7YF09"/>
<dbReference type="Proteomes" id="UP000243723">
    <property type="component" value="Unassembled WGS sequence"/>
</dbReference>
<dbReference type="GO" id="GO:0008270">
    <property type="term" value="F:zinc ion binding"/>
    <property type="evidence" value="ECO:0007669"/>
    <property type="project" value="InterPro"/>
</dbReference>
<dbReference type="CDD" id="cd12148">
    <property type="entry name" value="fungal_TF_MHR"/>
    <property type="match status" value="1"/>
</dbReference>
<dbReference type="Pfam" id="PF04082">
    <property type="entry name" value="Fungal_trans"/>
    <property type="match status" value="1"/>
</dbReference>
<organism evidence="3 4">
    <name type="scientific">Elsinoe australis</name>
    <dbReference type="NCBI Taxonomy" id="40998"/>
    <lineage>
        <taxon>Eukaryota</taxon>
        <taxon>Fungi</taxon>
        <taxon>Dikarya</taxon>
        <taxon>Ascomycota</taxon>
        <taxon>Pezizomycotina</taxon>
        <taxon>Dothideomycetes</taxon>
        <taxon>Dothideomycetidae</taxon>
        <taxon>Myriangiales</taxon>
        <taxon>Elsinoaceae</taxon>
        <taxon>Elsinoe</taxon>
    </lineage>
</organism>
<proteinExistence type="predicted"/>
<dbReference type="GO" id="GO:0003677">
    <property type="term" value="F:DNA binding"/>
    <property type="evidence" value="ECO:0007669"/>
    <property type="project" value="InterPro"/>
</dbReference>
<reference evidence="3 4" key="1">
    <citation type="submission" date="2017-05" db="EMBL/GenBank/DDBJ databases">
        <title>Draft genome sequence of Elsinoe australis.</title>
        <authorList>
            <person name="Cheng Q."/>
        </authorList>
    </citation>
    <scope>NUCLEOTIDE SEQUENCE [LARGE SCALE GENOMIC DNA]</scope>
    <source>
        <strain evidence="3 4">NL1</strain>
    </source>
</reference>
<gene>
    <name evidence="3" type="ORF">B9Z65_8864</name>
</gene>
<evidence type="ECO:0000313" key="4">
    <source>
        <dbReference type="Proteomes" id="UP000243723"/>
    </source>
</evidence>
<dbReference type="InterPro" id="IPR007219">
    <property type="entry name" value="XnlR_reg_dom"/>
</dbReference>
<sequence length="423" mass="45096">MALIGSQYCAEKHSIDLNASIRRIPESCTARTLESVQARLLCAILLHAQAQSSDAAIELDKAVDLALELGLQHESFAASQNSPLVAESCRRTWWELYTIDGFFTAFHHKVIPRTSTIEAETLLPGEDLAYEGGFPLPPTLSFPHLRRRALLDETLFSSYALRIEAVGVLTRVLAANDPEATTNIDTMQGLDGFLTTWTTSLPESKTNPTTSPLSSSQPDELLFQSLMTIQMSTIYLHLPRAGPSSLRSQTPVVACANPSQRFTPFLDPKSHARKASQAAKHLAALAALTSDDTERHTPFFICALVLVAIVNLSAIAADPNREMECETMDRISLALGLLRGEAGTWDLARGAHAQLKEIAAAAAGSAAGTGQQGVAGQGVGTALEGAEAVDFEALLAEMWWVEGACCSLPGMGEGGVAEAEAAG</sequence>
<evidence type="ECO:0000256" key="1">
    <source>
        <dbReference type="ARBA" id="ARBA00023242"/>
    </source>
</evidence>
<comment type="caution">
    <text evidence="3">The sequence shown here is derived from an EMBL/GenBank/DDBJ whole genome shotgun (WGS) entry which is preliminary data.</text>
</comment>
<accession>A0A2P7YF09</accession>
<protein>
    <recommendedName>
        <fullName evidence="2">Xylanolytic transcriptional activator regulatory domain-containing protein</fullName>
    </recommendedName>
</protein>
<keyword evidence="1" id="KW-0539">Nucleus</keyword>
<dbReference type="OrthoDB" id="10067394at2759"/>
<dbReference type="GO" id="GO:0006351">
    <property type="term" value="P:DNA-templated transcription"/>
    <property type="evidence" value="ECO:0007669"/>
    <property type="project" value="InterPro"/>
</dbReference>
<keyword evidence="4" id="KW-1185">Reference proteome</keyword>
<evidence type="ECO:0000259" key="2">
    <source>
        <dbReference type="Pfam" id="PF04082"/>
    </source>
</evidence>
<dbReference type="EMBL" id="NHZQ01000447">
    <property type="protein sequence ID" value="PSK34538.1"/>
    <property type="molecule type" value="Genomic_DNA"/>
</dbReference>